<evidence type="ECO:0000313" key="4">
    <source>
        <dbReference type="Proteomes" id="UP000094053"/>
    </source>
</evidence>
<dbReference type="AlphaFoldDB" id="A0A1E3RMM4"/>
<evidence type="ECO:0000313" key="3">
    <source>
        <dbReference type="EMBL" id="ODQ91080.1"/>
    </source>
</evidence>
<feature type="region of interest" description="Disordered" evidence="1">
    <location>
        <begin position="1"/>
        <end position="40"/>
    </location>
</feature>
<gene>
    <name evidence="3" type="ORF">BHQ18_06660</name>
</gene>
<evidence type="ECO:0000259" key="2">
    <source>
        <dbReference type="Pfam" id="PF00082"/>
    </source>
</evidence>
<dbReference type="SUPFAM" id="SSF52743">
    <property type="entry name" value="Subtilisin-like"/>
    <property type="match status" value="1"/>
</dbReference>
<dbReference type="InterPro" id="IPR034074">
    <property type="entry name" value="Y4bN_pept_dom"/>
</dbReference>
<dbReference type="InterPro" id="IPR000209">
    <property type="entry name" value="Peptidase_S8/S53_dom"/>
</dbReference>
<evidence type="ECO:0000256" key="1">
    <source>
        <dbReference type="SAM" id="MobiDB-lite"/>
    </source>
</evidence>
<dbReference type="STRING" id="1776.BHQ18_06660"/>
<proteinExistence type="predicted"/>
<comment type="caution">
    <text evidence="3">The sequence shown here is derived from an EMBL/GenBank/DDBJ whole genome shotgun (WGS) entry which is preliminary data.</text>
</comment>
<dbReference type="OrthoDB" id="9768989at2"/>
<dbReference type="Gene3D" id="3.40.50.200">
    <property type="entry name" value="Peptidase S8/S53 domain"/>
    <property type="match status" value="1"/>
</dbReference>
<dbReference type="EMBL" id="MIHA01000004">
    <property type="protein sequence ID" value="ODQ91080.1"/>
    <property type="molecule type" value="Genomic_DNA"/>
</dbReference>
<name>A0A1E3RMM4_MYCFV</name>
<reference evidence="4" key="1">
    <citation type="submission" date="2016-09" db="EMBL/GenBank/DDBJ databases">
        <authorList>
            <person name="Greninger A.L."/>
            <person name="Jerome K.R."/>
            <person name="Mcnair B."/>
            <person name="Wallis C."/>
            <person name="Fang F."/>
        </authorList>
    </citation>
    <scope>NUCLEOTIDE SEQUENCE [LARGE SCALE GENOMIC DNA]</scope>
    <source>
        <strain evidence="4">M6</strain>
    </source>
</reference>
<feature type="domain" description="Peptidase S8/S53" evidence="2">
    <location>
        <begin position="344"/>
        <end position="691"/>
    </location>
</feature>
<dbReference type="CDD" id="cd04847">
    <property type="entry name" value="Peptidases_S8_Subtilisin_like_2"/>
    <property type="match status" value="1"/>
</dbReference>
<accession>A0A1E3RMM4</accession>
<dbReference type="Pfam" id="PF00082">
    <property type="entry name" value="Peptidase_S8"/>
    <property type="match status" value="1"/>
</dbReference>
<dbReference type="Proteomes" id="UP000094053">
    <property type="component" value="Unassembled WGS sequence"/>
</dbReference>
<sequence>MTAPRQPLSFGAPLAGPIPTGAPRFPGTRIAGPGPGRQQQRLEPQFAALQEALQAGRVDVDGNTTEADPELVVVFDLAAPVAEFARAAARVPGLEFLLEVDGEEFAADDDFHPVRDGEPTDDAVTDSLYVVMSNNQAVVDLLALFAQWQENRQAAMPFGLAPLRDVFELLREVRRWGPQDRVRETGLLERWREDVAVVGQSTTMARVEIELWFRRDAARRAVAETAVRTLINDAGGQVITQAAITGIGYHAILADLPYSQVEAVLDRGPDAIALLTTDTIMYVSPARPMTIPAVAASDEPLDSAALSAKPTDQRPRIALLEGLPMAGHIALAERLVIDDPDEIAASYTASQMQHGTAMASLICHGDLNAPGESTPRRLYVRPIMQPHPFNGQEETVLRDRLLVDLIHEAFRRIFERHGQHDPVAPSVRIINLSIGDPIQMFVRRISPLAKLLDWLAHTYNVLILVSAGNHAIDAGIPAAALLDADELRRAVGTAMYEQARRRRLLSPAEAVNAISVGALHIDAASTPTSDTVLDTTDMGMPALYSPVGFGHRNSVKPEILLPGGRSLHQRPPVAEGTTTLYPAETTITGPGMRVAAPGRGGALNGTTYLHGTSNATAMATRTADHIFDVLEALQAVDGEPPFASAEYHPVLTKALLVHAATWGPMRDGLTRAIVGGEDLTRRDISQLLGYGAVDLERVISATTTRVLLLGAGSITADQRHTFELPLPGSLAATTDWRRLTVTLAWLSPVNTATRRHRMARLSFEPPRQPLGVDRLEAEARVSRNGTVQHEILEGRRAVAFAVGDALEINVDCRVDVGRLAAPVRYGLAATLEVSPTIRVDIHQEVRQQLQTRLRTRTR</sequence>
<organism evidence="3 4">
    <name type="scientific">Mycolicibacterium flavescens</name>
    <name type="common">Mycobacterium flavescens</name>
    <dbReference type="NCBI Taxonomy" id="1776"/>
    <lineage>
        <taxon>Bacteria</taxon>
        <taxon>Bacillati</taxon>
        <taxon>Actinomycetota</taxon>
        <taxon>Actinomycetes</taxon>
        <taxon>Mycobacteriales</taxon>
        <taxon>Mycobacteriaceae</taxon>
        <taxon>Mycolicibacterium</taxon>
    </lineage>
</organism>
<protein>
    <submittedName>
        <fullName evidence="3">Peptidase S8</fullName>
    </submittedName>
</protein>
<dbReference type="InterPro" id="IPR036852">
    <property type="entry name" value="Peptidase_S8/S53_dom_sf"/>
</dbReference>
<keyword evidence="4" id="KW-1185">Reference proteome</keyword>
<dbReference type="GO" id="GO:0004252">
    <property type="term" value="F:serine-type endopeptidase activity"/>
    <property type="evidence" value="ECO:0007669"/>
    <property type="project" value="InterPro"/>
</dbReference>
<dbReference type="GO" id="GO:0006508">
    <property type="term" value="P:proteolysis"/>
    <property type="evidence" value="ECO:0007669"/>
    <property type="project" value="InterPro"/>
</dbReference>